<dbReference type="Proteomes" id="UP000016638">
    <property type="component" value="Unassembled WGS sequence"/>
</dbReference>
<gene>
    <name evidence="9" type="ORF">HMPREF1316_0134</name>
</gene>
<dbReference type="Gene3D" id="3.40.50.510">
    <property type="entry name" value="Phosphotransferase system, mannose-type IIA component"/>
    <property type="match status" value="1"/>
</dbReference>
<evidence type="ECO:0000313" key="9">
    <source>
        <dbReference type="EMBL" id="ERL08240.1"/>
    </source>
</evidence>
<dbReference type="eggNOG" id="COG2893">
    <property type="taxonomic scope" value="Bacteria"/>
</dbReference>
<dbReference type="AlphaFoldDB" id="U2TP81"/>
<keyword evidence="6" id="KW-0598">Phosphotransferase system</keyword>
<comment type="caution">
    <text evidence="9">The sequence shown here is derived from an EMBL/GenBank/DDBJ whole genome shotgun (WGS) entry which is preliminary data.</text>
</comment>
<keyword evidence="10" id="KW-1185">Reference proteome</keyword>
<dbReference type="GO" id="GO:0016301">
    <property type="term" value="F:kinase activity"/>
    <property type="evidence" value="ECO:0007669"/>
    <property type="project" value="UniProtKB-KW"/>
</dbReference>
<evidence type="ECO:0000259" key="8">
    <source>
        <dbReference type="PROSITE" id="PS51096"/>
    </source>
</evidence>
<keyword evidence="7" id="KW-0418">Kinase</keyword>
<dbReference type="PROSITE" id="PS51096">
    <property type="entry name" value="PTS_EIIA_TYPE_4"/>
    <property type="match status" value="1"/>
</dbReference>
<dbReference type="EMBL" id="AWEZ01000045">
    <property type="protein sequence ID" value="ERL08240.1"/>
    <property type="molecule type" value="Genomic_DNA"/>
</dbReference>
<name>U2TP81_9ACTN</name>
<reference evidence="9 10" key="1">
    <citation type="submission" date="2013-08" db="EMBL/GenBank/DDBJ databases">
        <authorList>
            <person name="Durkin A.S."/>
            <person name="Haft D.R."/>
            <person name="McCorrison J."/>
            <person name="Torralba M."/>
            <person name="Gillis M."/>
            <person name="Haft D.H."/>
            <person name="Methe B."/>
            <person name="Sutton G."/>
            <person name="Nelson K.E."/>
        </authorList>
    </citation>
    <scope>NUCLEOTIDE SEQUENCE [LARGE SCALE GENOMIC DNA]</scope>
    <source>
        <strain evidence="9 10">F0195</strain>
    </source>
</reference>
<dbReference type="CDD" id="cd00006">
    <property type="entry name" value="PTS_IIA_man"/>
    <property type="match status" value="1"/>
</dbReference>
<protein>
    <submittedName>
        <fullName evidence="9">PTS system fructose IIA component</fullName>
    </submittedName>
</protein>
<evidence type="ECO:0000256" key="4">
    <source>
        <dbReference type="ARBA" id="ARBA00022597"/>
    </source>
</evidence>
<dbReference type="GO" id="GO:0009401">
    <property type="term" value="P:phosphoenolpyruvate-dependent sugar phosphotransferase system"/>
    <property type="evidence" value="ECO:0007669"/>
    <property type="project" value="UniProtKB-KW"/>
</dbReference>
<dbReference type="Pfam" id="PF03610">
    <property type="entry name" value="EIIA-man"/>
    <property type="match status" value="1"/>
</dbReference>
<dbReference type="InterPro" id="IPR033887">
    <property type="entry name" value="PTS_IIA_man"/>
</dbReference>
<dbReference type="InterPro" id="IPR004701">
    <property type="entry name" value="PTS_EIIA_man-typ"/>
</dbReference>
<dbReference type="InterPro" id="IPR051471">
    <property type="entry name" value="Bacterial_PTS_sugar_comp"/>
</dbReference>
<evidence type="ECO:0000256" key="3">
    <source>
        <dbReference type="ARBA" id="ARBA00022490"/>
    </source>
</evidence>
<dbReference type="InterPro" id="IPR036662">
    <property type="entry name" value="PTS_EIIA_man-typ_sf"/>
</dbReference>
<sequence length="137" mass="14746">MTQILLVAHGRLAQEMKASCEMICGVCPQISCVTFLPQEGFDTVKQHILATLSAHEETLIIADLFGGTPFNVACAVAMKREMSGIEVLSGMSLALVLEAAFSSDEMGATDLAQALIDQAPQVVRRFVPEAIDEDDDF</sequence>
<dbReference type="STRING" id="1125712.HMPREF1316_0134"/>
<dbReference type="SUPFAM" id="SSF53062">
    <property type="entry name" value="PTS system fructose IIA component-like"/>
    <property type="match status" value="1"/>
</dbReference>
<dbReference type="RefSeq" id="WP_021726109.1">
    <property type="nucleotide sequence ID" value="NZ_AWEZ01000045.1"/>
</dbReference>
<dbReference type="PANTHER" id="PTHR33799">
    <property type="entry name" value="PTS PERMEASE-RELATED-RELATED"/>
    <property type="match status" value="1"/>
</dbReference>
<dbReference type="PANTHER" id="PTHR33799:SF1">
    <property type="entry name" value="PTS SYSTEM MANNOSE-SPECIFIC EIIAB COMPONENT-RELATED"/>
    <property type="match status" value="1"/>
</dbReference>
<evidence type="ECO:0000256" key="5">
    <source>
        <dbReference type="ARBA" id="ARBA00022679"/>
    </source>
</evidence>
<evidence type="ECO:0000256" key="2">
    <source>
        <dbReference type="ARBA" id="ARBA00022448"/>
    </source>
</evidence>
<dbReference type="GO" id="GO:0005737">
    <property type="term" value="C:cytoplasm"/>
    <property type="evidence" value="ECO:0007669"/>
    <property type="project" value="UniProtKB-SubCell"/>
</dbReference>
<keyword evidence="2" id="KW-0813">Transport</keyword>
<evidence type="ECO:0000313" key="10">
    <source>
        <dbReference type="Proteomes" id="UP000016638"/>
    </source>
</evidence>
<dbReference type="PATRIC" id="fig|1125712.3.peg.1260"/>
<evidence type="ECO:0000256" key="7">
    <source>
        <dbReference type="ARBA" id="ARBA00022777"/>
    </source>
</evidence>
<organism evidence="9 10">
    <name type="scientific">Olsenella profusa F0195</name>
    <dbReference type="NCBI Taxonomy" id="1125712"/>
    <lineage>
        <taxon>Bacteria</taxon>
        <taxon>Bacillati</taxon>
        <taxon>Actinomycetota</taxon>
        <taxon>Coriobacteriia</taxon>
        <taxon>Coriobacteriales</taxon>
        <taxon>Atopobiaceae</taxon>
        <taxon>Olsenella</taxon>
    </lineage>
</organism>
<accession>U2TP81</accession>
<feature type="domain" description="PTS EIIA type-4" evidence="8">
    <location>
        <begin position="1"/>
        <end position="123"/>
    </location>
</feature>
<dbReference type="GO" id="GO:0016020">
    <property type="term" value="C:membrane"/>
    <property type="evidence" value="ECO:0007669"/>
    <property type="project" value="InterPro"/>
</dbReference>
<proteinExistence type="predicted"/>
<keyword evidence="3" id="KW-0963">Cytoplasm</keyword>
<evidence type="ECO:0000256" key="1">
    <source>
        <dbReference type="ARBA" id="ARBA00004496"/>
    </source>
</evidence>
<keyword evidence="5" id="KW-0808">Transferase</keyword>
<comment type="subcellular location">
    <subcellularLocation>
        <location evidence="1">Cytoplasm</location>
    </subcellularLocation>
</comment>
<evidence type="ECO:0000256" key="6">
    <source>
        <dbReference type="ARBA" id="ARBA00022683"/>
    </source>
</evidence>
<keyword evidence="4" id="KW-0762">Sugar transport</keyword>